<feature type="transmembrane region" description="Helical" evidence="1">
    <location>
        <begin position="12"/>
        <end position="33"/>
    </location>
</feature>
<protein>
    <submittedName>
        <fullName evidence="2">Uncharacterized protein</fullName>
    </submittedName>
</protein>
<evidence type="ECO:0000313" key="2">
    <source>
        <dbReference type="EMBL" id="MWJ26980.1"/>
    </source>
</evidence>
<comment type="caution">
    <text evidence="2">The sequence shown here is derived from an EMBL/GenBank/DDBJ whole genome shotgun (WGS) entry which is preliminary data.</text>
</comment>
<dbReference type="EMBL" id="WTKP01000001">
    <property type="protein sequence ID" value="MWJ26980.1"/>
    <property type="molecule type" value="Genomic_DNA"/>
</dbReference>
<name>A0A7X3GZU9_9GAMM</name>
<dbReference type="AlphaFoldDB" id="A0A7X3GZU9"/>
<proteinExistence type="predicted"/>
<feature type="transmembrane region" description="Helical" evidence="1">
    <location>
        <begin position="86"/>
        <end position="104"/>
    </location>
</feature>
<feature type="transmembrane region" description="Helical" evidence="1">
    <location>
        <begin position="39"/>
        <end position="61"/>
    </location>
</feature>
<accession>A0A7X3GZU9</accession>
<keyword evidence="1" id="KW-0812">Transmembrane</keyword>
<reference evidence="2 3" key="1">
    <citation type="submission" date="2019-12" db="EMBL/GenBank/DDBJ databases">
        <title>Halomonas rutogse sp. nov. isolated from two lakes on Tibetan Plateau.</title>
        <authorList>
            <person name="Gao P."/>
        </authorList>
    </citation>
    <scope>NUCLEOTIDE SEQUENCE [LARGE SCALE GENOMIC DNA]</scope>
    <source>
        <strain evidence="2 3">ZH2S</strain>
    </source>
</reference>
<keyword evidence="1" id="KW-1133">Transmembrane helix</keyword>
<keyword evidence="1" id="KW-0472">Membrane</keyword>
<organism evidence="2 3">
    <name type="scientific">Vreelandella zhuhanensis</name>
    <dbReference type="NCBI Taxonomy" id="2684210"/>
    <lineage>
        <taxon>Bacteria</taxon>
        <taxon>Pseudomonadati</taxon>
        <taxon>Pseudomonadota</taxon>
        <taxon>Gammaproteobacteria</taxon>
        <taxon>Oceanospirillales</taxon>
        <taxon>Halomonadaceae</taxon>
        <taxon>Vreelandella</taxon>
    </lineage>
</organism>
<evidence type="ECO:0000256" key="1">
    <source>
        <dbReference type="SAM" id="Phobius"/>
    </source>
</evidence>
<dbReference type="RefSeq" id="WP_160417176.1">
    <property type="nucleotide sequence ID" value="NZ_WTKP01000001.1"/>
</dbReference>
<dbReference type="Proteomes" id="UP000437638">
    <property type="component" value="Unassembled WGS sequence"/>
</dbReference>
<gene>
    <name evidence="2" type="ORF">GPM19_01955</name>
</gene>
<keyword evidence="3" id="KW-1185">Reference proteome</keyword>
<sequence length="116" mass="12724">MTRHPLRLWTGWVVGIIAWTLHLIASYLLVSWVCATGNYWALHGVTLATLAMSVAGGWVAWRQWSEVGRQWPDAGDPQAQTSRIRFMAVGGLMISGLSALLIVAEGIPNFFLSACL</sequence>
<evidence type="ECO:0000313" key="3">
    <source>
        <dbReference type="Proteomes" id="UP000437638"/>
    </source>
</evidence>